<keyword evidence="10" id="KW-0503">Monooxygenase</keyword>
<name>A0A9W9D2I1_9PEZI</name>
<dbReference type="Pfam" id="PF00067">
    <property type="entry name" value="p450"/>
    <property type="match status" value="1"/>
</dbReference>
<dbReference type="AlphaFoldDB" id="A0A9W9D2I1"/>
<reference evidence="14" key="1">
    <citation type="submission" date="2022-10" db="EMBL/GenBank/DDBJ databases">
        <title>Tapping the CABI collections for fungal endophytes: first genome assemblies for Collariella, Neodidymelliopsis, Ascochyta clinopodiicola, Didymella pomorum, Didymosphaeria variabile, Neocosmospora piperis and Neocucurbitaria cava.</title>
        <authorList>
            <person name="Hill R."/>
        </authorList>
    </citation>
    <scope>NUCLEOTIDE SEQUENCE</scope>
    <source>
        <strain evidence="14">IMI 355082</strain>
    </source>
</reference>
<keyword evidence="9 12" id="KW-0408">Iron</keyword>
<dbReference type="InterPro" id="IPR036396">
    <property type="entry name" value="Cyt_P450_sf"/>
</dbReference>
<dbReference type="FunFam" id="1.10.630.10:FF:000158">
    <property type="entry name" value="Cytochrome P450, putative (Eurofung)"/>
    <property type="match status" value="1"/>
</dbReference>
<dbReference type="CDD" id="cd11058">
    <property type="entry name" value="CYP60B-like"/>
    <property type="match status" value="1"/>
</dbReference>
<dbReference type="InterPro" id="IPR050121">
    <property type="entry name" value="Cytochrome_P450_monoxygenase"/>
</dbReference>
<dbReference type="InterPro" id="IPR002401">
    <property type="entry name" value="Cyt_P450_E_grp-I"/>
</dbReference>
<comment type="cofactor">
    <cofactor evidence="1 12">
        <name>heme</name>
        <dbReference type="ChEBI" id="CHEBI:30413"/>
    </cofactor>
</comment>
<dbReference type="GO" id="GO:0020037">
    <property type="term" value="F:heme binding"/>
    <property type="evidence" value="ECO:0007669"/>
    <property type="project" value="InterPro"/>
</dbReference>
<dbReference type="SUPFAM" id="SSF48264">
    <property type="entry name" value="Cytochrome P450"/>
    <property type="match status" value="1"/>
</dbReference>
<evidence type="ECO:0000256" key="3">
    <source>
        <dbReference type="ARBA" id="ARBA00010617"/>
    </source>
</evidence>
<evidence type="ECO:0000256" key="1">
    <source>
        <dbReference type="ARBA" id="ARBA00001971"/>
    </source>
</evidence>
<comment type="similarity">
    <text evidence="3">Belongs to the cytochrome P450 family.</text>
</comment>
<dbReference type="PANTHER" id="PTHR24305:SF199">
    <property type="entry name" value="P450, PUTATIVE (EUROFUNG)-RELATED"/>
    <property type="match status" value="1"/>
</dbReference>
<dbReference type="EMBL" id="JAPEVB010000001">
    <property type="protein sequence ID" value="KAJ4396981.1"/>
    <property type="molecule type" value="Genomic_DNA"/>
</dbReference>
<dbReference type="GO" id="GO:0005506">
    <property type="term" value="F:iron ion binding"/>
    <property type="evidence" value="ECO:0007669"/>
    <property type="project" value="InterPro"/>
</dbReference>
<gene>
    <name evidence="14" type="ORF">N0V93_001205</name>
</gene>
<dbReference type="GO" id="GO:0016705">
    <property type="term" value="F:oxidoreductase activity, acting on paired donors, with incorporation or reduction of molecular oxygen"/>
    <property type="evidence" value="ECO:0007669"/>
    <property type="project" value="InterPro"/>
</dbReference>
<dbReference type="PRINTS" id="PR00463">
    <property type="entry name" value="EP450I"/>
</dbReference>
<evidence type="ECO:0000313" key="14">
    <source>
        <dbReference type="EMBL" id="KAJ4396981.1"/>
    </source>
</evidence>
<comment type="subcellular location">
    <subcellularLocation>
        <location evidence="2">Membrane</location>
    </subcellularLocation>
</comment>
<organism evidence="14 15">
    <name type="scientific">Gnomoniopsis smithogilvyi</name>
    <dbReference type="NCBI Taxonomy" id="1191159"/>
    <lineage>
        <taxon>Eukaryota</taxon>
        <taxon>Fungi</taxon>
        <taxon>Dikarya</taxon>
        <taxon>Ascomycota</taxon>
        <taxon>Pezizomycotina</taxon>
        <taxon>Sordariomycetes</taxon>
        <taxon>Sordariomycetidae</taxon>
        <taxon>Diaporthales</taxon>
        <taxon>Gnomoniaceae</taxon>
        <taxon>Gnomoniopsis</taxon>
    </lineage>
</organism>
<keyword evidence="15" id="KW-1185">Reference proteome</keyword>
<evidence type="ECO:0000256" key="11">
    <source>
        <dbReference type="ARBA" id="ARBA00023136"/>
    </source>
</evidence>
<evidence type="ECO:0000256" key="4">
    <source>
        <dbReference type="ARBA" id="ARBA00022617"/>
    </source>
</evidence>
<evidence type="ECO:0000256" key="8">
    <source>
        <dbReference type="ARBA" id="ARBA00023002"/>
    </source>
</evidence>
<proteinExistence type="inferred from homology"/>
<sequence>MIGLSTTTAGLVAVAITVAVIAHYVRLLWFHPLSKYPGPKLAACTQLWYAKTWTGGRWHEKINEAHKRYGDIIRIAPNELSFASVQAFKDLYGPPSKTRQLFPKSHYFYDTGIQSIVYEMDPQEHEKQHRLFAPSFRASAVRSQEHVVQEHVDLMISQFRNQGRSGQTGLDLTAWMEWLAFDIIGELTFGESFGAIRSGKAHDWVSLLHGAVYGASVALLDKRIAIIGPILRWAPALSKSAAESLKATQQHGALTLEKTLSRIKMGQRDGVEDFLEPAIVELGEGRMIEEQLAQQAYVFLTAGAETSATAMAAAVWFLTQPENAHCLEQLQREVRTTFATYDDMTGDAVSRLPYLHAVLEETMRIMPPAPLGPPRVSPGETVDGVYVPKGVYVSADVWTICHDPRNVVDPDKFEPERWLEGGKKPYSQPFIIGPRSCIGVNLAWLEMKLAMAKTVYSFDFQLVQETLGKNWLKECQLLLLWKKPKLMVVAPTGFAIESVLV</sequence>
<keyword evidence="4 12" id="KW-0349">Heme</keyword>
<dbReference type="Gene3D" id="1.10.630.10">
    <property type="entry name" value="Cytochrome P450"/>
    <property type="match status" value="1"/>
</dbReference>
<evidence type="ECO:0000256" key="5">
    <source>
        <dbReference type="ARBA" id="ARBA00022692"/>
    </source>
</evidence>
<feature type="binding site" description="axial binding residue" evidence="12">
    <location>
        <position position="437"/>
    </location>
    <ligand>
        <name>heme</name>
        <dbReference type="ChEBI" id="CHEBI:30413"/>
    </ligand>
    <ligandPart>
        <name>Fe</name>
        <dbReference type="ChEBI" id="CHEBI:18248"/>
    </ligandPart>
</feature>
<dbReference type="GO" id="GO:0004497">
    <property type="term" value="F:monooxygenase activity"/>
    <property type="evidence" value="ECO:0007669"/>
    <property type="project" value="UniProtKB-KW"/>
</dbReference>
<dbReference type="PANTHER" id="PTHR24305">
    <property type="entry name" value="CYTOCHROME P450"/>
    <property type="match status" value="1"/>
</dbReference>
<dbReference type="InterPro" id="IPR001128">
    <property type="entry name" value="Cyt_P450"/>
</dbReference>
<dbReference type="OrthoDB" id="1470350at2759"/>
<evidence type="ECO:0000313" key="15">
    <source>
        <dbReference type="Proteomes" id="UP001140453"/>
    </source>
</evidence>
<protein>
    <recommendedName>
        <fullName evidence="16">Cytochrome P450</fullName>
    </recommendedName>
</protein>
<keyword evidence="8" id="KW-0560">Oxidoreductase</keyword>
<evidence type="ECO:0000256" key="10">
    <source>
        <dbReference type="ARBA" id="ARBA00023033"/>
    </source>
</evidence>
<feature type="transmembrane region" description="Helical" evidence="13">
    <location>
        <begin position="6"/>
        <end position="25"/>
    </location>
</feature>
<keyword evidence="7 13" id="KW-1133">Transmembrane helix</keyword>
<dbReference type="PRINTS" id="PR00385">
    <property type="entry name" value="P450"/>
</dbReference>
<accession>A0A9W9D2I1</accession>
<evidence type="ECO:0000256" key="12">
    <source>
        <dbReference type="PIRSR" id="PIRSR602401-1"/>
    </source>
</evidence>
<dbReference type="Proteomes" id="UP001140453">
    <property type="component" value="Unassembled WGS sequence"/>
</dbReference>
<keyword evidence="11 13" id="KW-0472">Membrane</keyword>
<evidence type="ECO:0000256" key="13">
    <source>
        <dbReference type="SAM" id="Phobius"/>
    </source>
</evidence>
<evidence type="ECO:0000256" key="7">
    <source>
        <dbReference type="ARBA" id="ARBA00022989"/>
    </source>
</evidence>
<evidence type="ECO:0000256" key="2">
    <source>
        <dbReference type="ARBA" id="ARBA00004370"/>
    </source>
</evidence>
<evidence type="ECO:0000256" key="9">
    <source>
        <dbReference type="ARBA" id="ARBA00023004"/>
    </source>
</evidence>
<evidence type="ECO:0000256" key="6">
    <source>
        <dbReference type="ARBA" id="ARBA00022723"/>
    </source>
</evidence>
<keyword evidence="6 12" id="KW-0479">Metal-binding</keyword>
<dbReference type="GO" id="GO:0016020">
    <property type="term" value="C:membrane"/>
    <property type="evidence" value="ECO:0007669"/>
    <property type="project" value="UniProtKB-SubCell"/>
</dbReference>
<comment type="caution">
    <text evidence="14">The sequence shown here is derived from an EMBL/GenBank/DDBJ whole genome shotgun (WGS) entry which is preliminary data.</text>
</comment>
<keyword evidence="5 13" id="KW-0812">Transmembrane</keyword>
<evidence type="ECO:0008006" key="16">
    <source>
        <dbReference type="Google" id="ProtNLM"/>
    </source>
</evidence>